<dbReference type="EMBL" id="BPLQ01004936">
    <property type="protein sequence ID" value="GIY11660.1"/>
    <property type="molecule type" value="Genomic_DNA"/>
</dbReference>
<evidence type="ECO:0000313" key="2">
    <source>
        <dbReference type="Proteomes" id="UP001054837"/>
    </source>
</evidence>
<gene>
    <name evidence="1" type="ORF">CDAR_53111</name>
</gene>
<keyword evidence="2" id="KW-1185">Reference proteome</keyword>
<organism evidence="1 2">
    <name type="scientific">Caerostris darwini</name>
    <dbReference type="NCBI Taxonomy" id="1538125"/>
    <lineage>
        <taxon>Eukaryota</taxon>
        <taxon>Metazoa</taxon>
        <taxon>Ecdysozoa</taxon>
        <taxon>Arthropoda</taxon>
        <taxon>Chelicerata</taxon>
        <taxon>Arachnida</taxon>
        <taxon>Araneae</taxon>
        <taxon>Araneomorphae</taxon>
        <taxon>Entelegynae</taxon>
        <taxon>Araneoidea</taxon>
        <taxon>Araneidae</taxon>
        <taxon>Caerostris</taxon>
    </lineage>
</organism>
<protein>
    <submittedName>
        <fullName evidence="1">Uncharacterized protein</fullName>
    </submittedName>
</protein>
<name>A0AAV4QU76_9ARAC</name>
<evidence type="ECO:0000313" key="1">
    <source>
        <dbReference type="EMBL" id="GIY11660.1"/>
    </source>
</evidence>
<comment type="caution">
    <text evidence="1">The sequence shown here is derived from an EMBL/GenBank/DDBJ whole genome shotgun (WGS) entry which is preliminary data.</text>
</comment>
<sequence length="87" mass="9599">MLNDVCPKSPPLGGTIIMKWKALHSMEHRQRIEAKASPCPRQRIFPRGGRGGGAVPKGRITGLQPVQKALQCSSFGRKQTTFCCFFT</sequence>
<reference evidence="1 2" key="1">
    <citation type="submission" date="2021-06" db="EMBL/GenBank/DDBJ databases">
        <title>Caerostris darwini draft genome.</title>
        <authorList>
            <person name="Kono N."/>
            <person name="Arakawa K."/>
        </authorList>
    </citation>
    <scope>NUCLEOTIDE SEQUENCE [LARGE SCALE GENOMIC DNA]</scope>
</reference>
<proteinExistence type="predicted"/>
<dbReference type="AlphaFoldDB" id="A0AAV4QU76"/>
<dbReference type="Proteomes" id="UP001054837">
    <property type="component" value="Unassembled WGS sequence"/>
</dbReference>
<accession>A0AAV4QU76</accession>